<dbReference type="InterPro" id="IPR036869">
    <property type="entry name" value="J_dom_sf"/>
</dbReference>
<dbReference type="AlphaFoldDB" id="A0A1F4VEU7"/>
<evidence type="ECO:0000313" key="8">
    <source>
        <dbReference type="Proteomes" id="UP000176504"/>
    </source>
</evidence>
<keyword evidence="5" id="KW-0143">Chaperone</keyword>
<keyword evidence="1" id="KW-0479">Metal-binding</keyword>
<dbReference type="PROSITE" id="PS50076">
    <property type="entry name" value="DNAJ_2"/>
    <property type="match status" value="1"/>
</dbReference>
<sequence length="313" mass="35122">MAQRDYYEILGISKNASGEEIKAAYKRLAKEHHPDVAKDKTAAEAKFKEINEAYQVLSDPQKRKMYDTYGTAQPGYGGFPGEGPFGGFGGQRAGQWGPFTYTYSTGGQGFEGFGEDFDPFDIFEQVFGFRGFGGSRRPRKGKNLDYEMTISFADSVRGREEEININGKRLKIKIPAGIRDGNELRFEGYGEEGPSGLPPGDLHITIRIYPHKVFQRHGDDIYVTKEVSFVQAILGDEVEIPVVDPLSGAGESVTRMRVPQGTQPGTEFRIKGKGMPRLRSTQRGDMFVRLFVIIPQKLSKEQKKLLEEYRKLL</sequence>
<dbReference type="SUPFAM" id="SSF46565">
    <property type="entry name" value="Chaperone J-domain"/>
    <property type="match status" value="1"/>
</dbReference>
<keyword evidence="4" id="KW-0862">Zinc</keyword>
<evidence type="ECO:0000256" key="1">
    <source>
        <dbReference type="ARBA" id="ARBA00022723"/>
    </source>
</evidence>
<dbReference type="CDD" id="cd10747">
    <property type="entry name" value="DnaJ_C"/>
    <property type="match status" value="1"/>
</dbReference>
<dbReference type="InterPro" id="IPR002939">
    <property type="entry name" value="DnaJ_C"/>
</dbReference>
<dbReference type="FunFam" id="2.60.260.20:FF:000005">
    <property type="entry name" value="Chaperone protein dnaJ 1, mitochondrial"/>
    <property type="match status" value="1"/>
</dbReference>
<dbReference type="EMBL" id="MEVI01000003">
    <property type="protein sequence ID" value="OGC55223.1"/>
    <property type="molecule type" value="Genomic_DNA"/>
</dbReference>
<dbReference type="PANTHER" id="PTHR43096">
    <property type="entry name" value="DNAJ HOMOLOG 1, MITOCHONDRIAL-RELATED"/>
    <property type="match status" value="1"/>
</dbReference>
<evidence type="ECO:0000256" key="3">
    <source>
        <dbReference type="ARBA" id="ARBA00022771"/>
    </source>
</evidence>
<gene>
    <name evidence="7" type="ORF">A3A78_04585</name>
</gene>
<evidence type="ECO:0000313" key="7">
    <source>
        <dbReference type="EMBL" id="OGC55223.1"/>
    </source>
</evidence>
<evidence type="ECO:0000256" key="2">
    <source>
        <dbReference type="ARBA" id="ARBA00022737"/>
    </source>
</evidence>
<keyword evidence="3" id="KW-0863">Zinc-finger</keyword>
<dbReference type="GO" id="GO:0042026">
    <property type="term" value="P:protein refolding"/>
    <property type="evidence" value="ECO:0007669"/>
    <property type="project" value="TreeGrafter"/>
</dbReference>
<organism evidence="7 8">
    <name type="scientific">candidate division WWE3 bacterium RIFCSPLOWO2_01_FULL_41_18</name>
    <dbReference type="NCBI Taxonomy" id="1802625"/>
    <lineage>
        <taxon>Bacteria</taxon>
        <taxon>Katanobacteria</taxon>
    </lineage>
</organism>
<dbReference type="Pfam" id="PF01556">
    <property type="entry name" value="DnaJ_C"/>
    <property type="match status" value="1"/>
</dbReference>
<accession>A0A1F4VEU7</accession>
<reference evidence="7 8" key="1">
    <citation type="journal article" date="2016" name="Nat. Commun.">
        <title>Thousands of microbial genomes shed light on interconnected biogeochemical processes in an aquifer system.</title>
        <authorList>
            <person name="Anantharaman K."/>
            <person name="Brown C.T."/>
            <person name="Hug L.A."/>
            <person name="Sharon I."/>
            <person name="Castelle C.J."/>
            <person name="Probst A.J."/>
            <person name="Thomas B.C."/>
            <person name="Singh A."/>
            <person name="Wilkins M.J."/>
            <person name="Karaoz U."/>
            <person name="Brodie E.L."/>
            <person name="Williams K.H."/>
            <person name="Hubbard S.S."/>
            <person name="Banfield J.F."/>
        </authorList>
    </citation>
    <scope>NUCLEOTIDE SEQUENCE [LARGE SCALE GENOMIC DNA]</scope>
</reference>
<keyword evidence="2" id="KW-0677">Repeat</keyword>
<name>A0A1F4VEU7_UNCKA</name>
<dbReference type="SUPFAM" id="SSF49493">
    <property type="entry name" value="HSP40/DnaJ peptide-binding domain"/>
    <property type="match status" value="2"/>
</dbReference>
<proteinExistence type="predicted"/>
<dbReference type="PANTHER" id="PTHR43096:SF52">
    <property type="entry name" value="DNAJ HOMOLOG 1, MITOCHONDRIAL-RELATED"/>
    <property type="match status" value="1"/>
</dbReference>
<evidence type="ECO:0000256" key="5">
    <source>
        <dbReference type="ARBA" id="ARBA00023186"/>
    </source>
</evidence>
<dbReference type="PRINTS" id="PR00625">
    <property type="entry name" value="JDOMAIN"/>
</dbReference>
<dbReference type="Gene3D" id="1.10.287.110">
    <property type="entry name" value="DnaJ domain"/>
    <property type="match status" value="1"/>
</dbReference>
<dbReference type="CDD" id="cd06257">
    <property type="entry name" value="DnaJ"/>
    <property type="match status" value="1"/>
</dbReference>
<dbReference type="GO" id="GO:0051082">
    <property type="term" value="F:unfolded protein binding"/>
    <property type="evidence" value="ECO:0007669"/>
    <property type="project" value="InterPro"/>
</dbReference>
<dbReference type="SMART" id="SM00271">
    <property type="entry name" value="DnaJ"/>
    <property type="match status" value="1"/>
</dbReference>
<dbReference type="InterPro" id="IPR001623">
    <property type="entry name" value="DnaJ_domain"/>
</dbReference>
<dbReference type="Gene3D" id="2.60.260.20">
    <property type="entry name" value="Urease metallochaperone UreE, N-terminal domain"/>
    <property type="match status" value="2"/>
</dbReference>
<dbReference type="InterPro" id="IPR018253">
    <property type="entry name" value="DnaJ_domain_CS"/>
</dbReference>
<dbReference type="PROSITE" id="PS00636">
    <property type="entry name" value="DNAJ_1"/>
    <property type="match status" value="1"/>
</dbReference>
<dbReference type="GO" id="GO:0005737">
    <property type="term" value="C:cytoplasm"/>
    <property type="evidence" value="ECO:0007669"/>
    <property type="project" value="TreeGrafter"/>
</dbReference>
<evidence type="ECO:0000256" key="4">
    <source>
        <dbReference type="ARBA" id="ARBA00022833"/>
    </source>
</evidence>
<dbReference type="InterPro" id="IPR008971">
    <property type="entry name" value="HSP40/DnaJ_pept-bd"/>
</dbReference>
<protein>
    <recommendedName>
        <fullName evidence="6">J domain-containing protein</fullName>
    </recommendedName>
</protein>
<feature type="domain" description="J" evidence="6">
    <location>
        <begin position="5"/>
        <end position="70"/>
    </location>
</feature>
<evidence type="ECO:0000259" key="6">
    <source>
        <dbReference type="PROSITE" id="PS50076"/>
    </source>
</evidence>
<dbReference type="Proteomes" id="UP000176504">
    <property type="component" value="Unassembled WGS sequence"/>
</dbReference>
<dbReference type="GO" id="GO:0008270">
    <property type="term" value="F:zinc ion binding"/>
    <property type="evidence" value="ECO:0007669"/>
    <property type="project" value="UniProtKB-KW"/>
</dbReference>
<comment type="caution">
    <text evidence="7">The sequence shown here is derived from an EMBL/GenBank/DDBJ whole genome shotgun (WGS) entry which is preliminary data.</text>
</comment>
<dbReference type="Pfam" id="PF00226">
    <property type="entry name" value="DnaJ"/>
    <property type="match status" value="1"/>
</dbReference>